<feature type="non-terminal residue" evidence="1">
    <location>
        <position position="42"/>
    </location>
</feature>
<accession>A0A382ZEE0</accession>
<dbReference type="AlphaFoldDB" id="A0A382ZEE0"/>
<name>A0A382ZEE0_9ZZZZ</name>
<organism evidence="1">
    <name type="scientific">marine metagenome</name>
    <dbReference type="NCBI Taxonomy" id="408172"/>
    <lineage>
        <taxon>unclassified sequences</taxon>
        <taxon>metagenomes</taxon>
        <taxon>ecological metagenomes</taxon>
    </lineage>
</organism>
<gene>
    <name evidence="1" type="ORF">METZ01_LOCUS446309</name>
</gene>
<feature type="non-terminal residue" evidence="1">
    <location>
        <position position="1"/>
    </location>
</feature>
<reference evidence="1" key="1">
    <citation type="submission" date="2018-05" db="EMBL/GenBank/DDBJ databases">
        <authorList>
            <person name="Lanie J.A."/>
            <person name="Ng W.-L."/>
            <person name="Kazmierczak K.M."/>
            <person name="Andrzejewski T.M."/>
            <person name="Davidsen T.M."/>
            <person name="Wayne K.J."/>
            <person name="Tettelin H."/>
            <person name="Glass J.I."/>
            <person name="Rusch D."/>
            <person name="Podicherti R."/>
            <person name="Tsui H.-C.T."/>
            <person name="Winkler M.E."/>
        </authorList>
    </citation>
    <scope>NUCLEOTIDE SEQUENCE</scope>
</reference>
<sequence length="42" mass="4649">VLQIDEPGSVLIRIFAEESMFRNSLIITAAHESFTGPFIPSD</sequence>
<protein>
    <submittedName>
        <fullName evidence="1">Uncharacterized protein</fullName>
    </submittedName>
</protein>
<proteinExistence type="predicted"/>
<evidence type="ECO:0000313" key="1">
    <source>
        <dbReference type="EMBL" id="SVD93455.1"/>
    </source>
</evidence>
<dbReference type="EMBL" id="UINC01182958">
    <property type="protein sequence ID" value="SVD93455.1"/>
    <property type="molecule type" value="Genomic_DNA"/>
</dbReference>